<gene>
    <name evidence="1" type="ORF">glysoja_042959</name>
</gene>
<dbReference type="PANTHER" id="PTHR36617">
    <property type="entry name" value="PROTEIN, PUTATIVE-RELATED"/>
    <property type="match status" value="1"/>
</dbReference>
<name>A0A0B2SC08_GLYSO</name>
<dbReference type="EMBL" id="KN644541">
    <property type="protein sequence ID" value="KHN42293.1"/>
    <property type="molecule type" value="Genomic_DNA"/>
</dbReference>
<dbReference type="PANTHER" id="PTHR36617:SF11">
    <property type="entry name" value="PROTEIN, PUTATIVE-RELATED"/>
    <property type="match status" value="1"/>
</dbReference>
<reference evidence="1" key="1">
    <citation type="submission" date="2014-07" db="EMBL/GenBank/DDBJ databases">
        <title>Identification of a novel salt tolerance gene in wild soybean by whole-genome sequencing.</title>
        <authorList>
            <person name="Lam H.-M."/>
            <person name="Qi X."/>
            <person name="Li M.-W."/>
            <person name="Liu X."/>
            <person name="Xie M."/>
            <person name="Ni M."/>
            <person name="Xu X."/>
        </authorList>
    </citation>
    <scope>NUCLEOTIDE SEQUENCE [LARGE SCALE GENOMIC DNA]</scope>
    <source>
        <tissue evidence="1">Root</tissue>
    </source>
</reference>
<protein>
    <submittedName>
        <fullName evidence="1">Uncharacterized protein</fullName>
    </submittedName>
</protein>
<dbReference type="Proteomes" id="UP000053555">
    <property type="component" value="Unassembled WGS sequence"/>
</dbReference>
<accession>A0A0B2SC08</accession>
<feature type="non-terminal residue" evidence="1">
    <location>
        <position position="130"/>
    </location>
</feature>
<sequence length="130" mass="15914">LLGKWRWDLFHKQQEHWAKILISKYGGWRALEEGTTTRMQSIWWKDLILLQQQQQFQLIKRETKWKVGSGEKFRFWEDPWTENAIPLREKYPRLYQNSCQQKDNIINMGNNTSSGLEWKLAWRRPLFDCE</sequence>
<dbReference type="AlphaFoldDB" id="A0A0B2SC08"/>
<organism evidence="1">
    <name type="scientific">Glycine soja</name>
    <name type="common">Wild soybean</name>
    <dbReference type="NCBI Taxonomy" id="3848"/>
    <lineage>
        <taxon>Eukaryota</taxon>
        <taxon>Viridiplantae</taxon>
        <taxon>Streptophyta</taxon>
        <taxon>Embryophyta</taxon>
        <taxon>Tracheophyta</taxon>
        <taxon>Spermatophyta</taxon>
        <taxon>Magnoliopsida</taxon>
        <taxon>eudicotyledons</taxon>
        <taxon>Gunneridae</taxon>
        <taxon>Pentapetalae</taxon>
        <taxon>rosids</taxon>
        <taxon>fabids</taxon>
        <taxon>Fabales</taxon>
        <taxon>Fabaceae</taxon>
        <taxon>Papilionoideae</taxon>
        <taxon>50 kb inversion clade</taxon>
        <taxon>NPAAA clade</taxon>
        <taxon>indigoferoid/millettioid clade</taxon>
        <taxon>Phaseoleae</taxon>
        <taxon>Glycine</taxon>
        <taxon>Glycine subgen. Soja</taxon>
    </lineage>
</organism>
<evidence type="ECO:0000313" key="1">
    <source>
        <dbReference type="EMBL" id="KHN42293.1"/>
    </source>
</evidence>
<feature type="non-terminal residue" evidence="1">
    <location>
        <position position="1"/>
    </location>
</feature>
<proteinExistence type="predicted"/>